<dbReference type="AlphaFoldDB" id="A0A6V7HJF3"/>
<sequence length="104" mass="11709">IAIITETWLIPKEILKILDYTLHRKDGFPINTNKSKGAVLIAIRNSIPAEDIPQLAFPNIDFLSIKVKTTIYLIIGAVYARPKTKILTTDLDSIISLHGVLYHR</sequence>
<dbReference type="Proteomes" id="UP000752696">
    <property type="component" value="Unassembled WGS sequence"/>
</dbReference>
<gene>
    <name evidence="1" type="ORF">MHI_LOCUS955233</name>
</gene>
<name>A0A6V7HJF3_9HYME</name>
<proteinExistence type="predicted"/>
<dbReference type="InterPro" id="IPR036691">
    <property type="entry name" value="Endo/exonu/phosph_ase_sf"/>
</dbReference>
<evidence type="ECO:0000313" key="1">
    <source>
        <dbReference type="EMBL" id="CAD1480646.1"/>
    </source>
</evidence>
<dbReference type="EMBL" id="CAJDYZ010012368">
    <property type="protein sequence ID" value="CAD1480646.1"/>
    <property type="molecule type" value="Genomic_DNA"/>
</dbReference>
<keyword evidence="2" id="KW-1185">Reference proteome</keyword>
<accession>A0A6V7HJF3</accession>
<dbReference type="Gene3D" id="3.60.10.10">
    <property type="entry name" value="Endonuclease/exonuclease/phosphatase"/>
    <property type="match status" value="1"/>
</dbReference>
<protein>
    <submittedName>
        <fullName evidence="1">Uncharacterized protein</fullName>
    </submittedName>
</protein>
<evidence type="ECO:0000313" key="2">
    <source>
        <dbReference type="Proteomes" id="UP000752696"/>
    </source>
</evidence>
<reference evidence="1" key="1">
    <citation type="submission" date="2020-07" db="EMBL/GenBank/DDBJ databases">
        <authorList>
            <person name="Nazaruddin N."/>
        </authorList>
    </citation>
    <scope>NUCLEOTIDE SEQUENCE</scope>
</reference>
<dbReference type="OrthoDB" id="7698997at2759"/>
<comment type="caution">
    <text evidence="1">The sequence shown here is derived from an EMBL/GenBank/DDBJ whole genome shotgun (WGS) entry which is preliminary data.</text>
</comment>
<feature type="non-terminal residue" evidence="1">
    <location>
        <position position="1"/>
    </location>
</feature>
<organism evidence="1 2">
    <name type="scientific">Heterotrigona itama</name>
    <dbReference type="NCBI Taxonomy" id="395501"/>
    <lineage>
        <taxon>Eukaryota</taxon>
        <taxon>Metazoa</taxon>
        <taxon>Ecdysozoa</taxon>
        <taxon>Arthropoda</taxon>
        <taxon>Hexapoda</taxon>
        <taxon>Insecta</taxon>
        <taxon>Pterygota</taxon>
        <taxon>Neoptera</taxon>
        <taxon>Endopterygota</taxon>
        <taxon>Hymenoptera</taxon>
        <taxon>Apocrita</taxon>
        <taxon>Aculeata</taxon>
        <taxon>Apoidea</taxon>
        <taxon>Anthophila</taxon>
        <taxon>Apidae</taxon>
        <taxon>Heterotrigona</taxon>
    </lineage>
</organism>